<dbReference type="Proteomes" id="UP000585474">
    <property type="component" value="Unassembled WGS sequence"/>
</dbReference>
<proteinExistence type="predicted"/>
<feature type="compositionally biased region" description="Polar residues" evidence="1">
    <location>
        <begin position="23"/>
        <end position="38"/>
    </location>
</feature>
<dbReference type="EMBL" id="BJWL01000104">
    <property type="protein sequence ID" value="GFS29977.1"/>
    <property type="molecule type" value="Genomic_DNA"/>
</dbReference>
<dbReference type="PANTHER" id="PTHR24299">
    <property type="entry name" value="CYTOCHROME P450 FAMILY 1"/>
    <property type="match status" value="1"/>
</dbReference>
<evidence type="ECO:0000313" key="3">
    <source>
        <dbReference type="Proteomes" id="UP000585474"/>
    </source>
</evidence>
<dbReference type="OrthoDB" id="2789670at2759"/>
<dbReference type="PANTHER" id="PTHR24299:SF59">
    <property type="entry name" value="CYTOCHROME P450 SUPERFAMILY PROTEIN"/>
    <property type="match status" value="1"/>
</dbReference>
<comment type="caution">
    <text evidence="2">The sequence shown here is derived from an EMBL/GenBank/DDBJ whole genome shotgun (WGS) entry which is preliminary data.</text>
</comment>
<evidence type="ECO:0000256" key="1">
    <source>
        <dbReference type="SAM" id="MobiDB-lite"/>
    </source>
</evidence>
<feature type="region of interest" description="Disordered" evidence="1">
    <location>
        <begin position="21"/>
        <end position="66"/>
    </location>
</feature>
<dbReference type="AlphaFoldDB" id="A0A7J0D941"/>
<accession>A0A7J0D941</accession>
<evidence type="ECO:0000313" key="2">
    <source>
        <dbReference type="EMBL" id="GFS29977.1"/>
    </source>
</evidence>
<protein>
    <submittedName>
        <fullName evidence="2">Uncharacterized protein</fullName>
    </submittedName>
</protein>
<organism evidence="2 3">
    <name type="scientific">Actinidia rufa</name>
    <dbReference type="NCBI Taxonomy" id="165716"/>
    <lineage>
        <taxon>Eukaryota</taxon>
        <taxon>Viridiplantae</taxon>
        <taxon>Streptophyta</taxon>
        <taxon>Embryophyta</taxon>
        <taxon>Tracheophyta</taxon>
        <taxon>Spermatophyta</taxon>
        <taxon>Magnoliopsida</taxon>
        <taxon>eudicotyledons</taxon>
        <taxon>Gunneridae</taxon>
        <taxon>Pentapetalae</taxon>
        <taxon>asterids</taxon>
        <taxon>Ericales</taxon>
        <taxon>Actinidiaceae</taxon>
        <taxon>Actinidia</taxon>
    </lineage>
</organism>
<sequence>MDFLSFGLDLRRPFTSIKARISLSKQTQSQKEPPTGANSHRKPHQIRKQAPQIHPHRPPSPRPPTIPVLCHLVPGVQLGAQPPDDPQLEHFLRRQGRRQQQPGQQKVEERVTYAGKCFRNGMAVDVDRAAFRPSLNVLSNTIFSVDLVDPSEDTVQEFRDLVWSLMVDAGKPNLVDYLPAAAGDGVLWESA</sequence>
<reference evidence="3" key="1">
    <citation type="submission" date="2019-07" db="EMBL/GenBank/DDBJ databases">
        <title>De Novo Assembly of kiwifruit Actinidia rufa.</title>
        <authorList>
            <person name="Sugita-Konishi S."/>
            <person name="Sato K."/>
            <person name="Mori E."/>
            <person name="Abe Y."/>
            <person name="Kisaki G."/>
            <person name="Hamano K."/>
            <person name="Suezawa K."/>
            <person name="Otani M."/>
            <person name="Fukuda T."/>
            <person name="Manabe T."/>
            <person name="Gomi K."/>
            <person name="Tabuchi M."/>
            <person name="Akimitsu K."/>
            <person name="Kataoka I."/>
        </authorList>
    </citation>
    <scope>NUCLEOTIDE SEQUENCE [LARGE SCALE GENOMIC DNA]</scope>
    <source>
        <strain evidence="3">cv. Fuchu</strain>
    </source>
</reference>
<keyword evidence="3" id="KW-1185">Reference proteome</keyword>
<gene>
    <name evidence="2" type="ORF">Acr_00g0009480</name>
</gene>
<name>A0A7J0D941_9ERIC</name>